<feature type="transmembrane region" description="Helical" evidence="6">
    <location>
        <begin position="7"/>
        <end position="28"/>
    </location>
</feature>
<gene>
    <name evidence="7" type="ORF">QP433_04015</name>
</gene>
<comment type="subcellular location">
    <subcellularLocation>
        <location evidence="1">Cell membrane</location>
        <topology evidence="1">Multi-pass membrane protein</topology>
    </subcellularLocation>
</comment>
<sequence>MSSFKKIFVSLASVILGLIFGAILMLAFGHDPIQGYQTLYKGAFGTPFSIGQTIRAATPLIFTGLGFAVAYIAGFFNIGLAGQALWGWFVSVWVGLLLADAPLWIMLPLAIIAGAIAGGLWAGIAGVLKAYFSTSEVIVTIMLNYVSIYVVDYLIRYVLTDRADRTPSIGDTPPLRMAWLSELTQNSTIHAGIFLAIIAAVVVLIVMSRTTLGFELKSVGLNPFASDYAGMSAKRNIILAMLISGALAGLGGAMNGLGEFGFINLQNGVAPAIGFNGMAVALLGVNHPIGIIFAALLFGALNTGAPAMTFAKIPSEIVQIVIGIIIFFVGASYIITYCWDKLARRRDQLSNNVSQEEEGA</sequence>
<keyword evidence="3 6" id="KW-0812">Transmembrane</keyword>
<feature type="transmembrane region" description="Helical" evidence="6">
    <location>
        <begin position="317"/>
        <end position="339"/>
    </location>
</feature>
<organism evidence="7 8">
    <name type="scientific">Facklamia hominis</name>
    <dbReference type="NCBI Taxonomy" id="178214"/>
    <lineage>
        <taxon>Bacteria</taxon>
        <taxon>Bacillati</taxon>
        <taxon>Bacillota</taxon>
        <taxon>Bacilli</taxon>
        <taxon>Lactobacillales</taxon>
        <taxon>Aerococcaceae</taxon>
        <taxon>Facklamia</taxon>
    </lineage>
</organism>
<feature type="transmembrane region" description="Helical" evidence="6">
    <location>
        <begin position="139"/>
        <end position="159"/>
    </location>
</feature>
<evidence type="ECO:0000313" key="7">
    <source>
        <dbReference type="EMBL" id="MDK7187140.1"/>
    </source>
</evidence>
<evidence type="ECO:0000256" key="1">
    <source>
        <dbReference type="ARBA" id="ARBA00004651"/>
    </source>
</evidence>
<name>A0AAJ1Q5Y6_9LACT</name>
<dbReference type="Proteomes" id="UP001229251">
    <property type="component" value="Unassembled WGS sequence"/>
</dbReference>
<dbReference type="PANTHER" id="PTHR47089:SF1">
    <property type="entry name" value="GUANOSINE ABC TRANSPORTER PERMEASE PROTEIN NUPP"/>
    <property type="match status" value="1"/>
</dbReference>
<feature type="transmembrane region" description="Helical" evidence="6">
    <location>
        <begin position="237"/>
        <end position="257"/>
    </location>
</feature>
<feature type="transmembrane region" description="Helical" evidence="6">
    <location>
        <begin position="56"/>
        <end position="78"/>
    </location>
</feature>
<evidence type="ECO:0000256" key="4">
    <source>
        <dbReference type="ARBA" id="ARBA00022989"/>
    </source>
</evidence>
<keyword evidence="2" id="KW-1003">Cell membrane</keyword>
<dbReference type="GO" id="GO:0022857">
    <property type="term" value="F:transmembrane transporter activity"/>
    <property type="evidence" value="ECO:0007669"/>
    <property type="project" value="InterPro"/>
</dbReference>
<evidence type="ECO:0000256" key="3">
    <source>
        <dbReference type="ARBA" id="ARBA00022692"/>
    </source>
</evidence>
<dbReference type="AlphaFoldDB" id="A0AAJ1Q5Y6"/>
<feature type="transmembrane region" description="Helical" evidence="6">
    <location>
        <begin position="292"/>
        <end position="311"/>
    </location>
</feature>
<dbReference type="EMBL" id="JASOOE010000006">
    <property type="protein sequence ID" value="MDK7187140.1"/>
    <property type="molecule type" value="Genomic_DNA"/>
</dbReference>
<protein>
    <submittedName>
        <fullName evidence="7">ABC transporter permease</fullName>
    </submittedName>
</protein>
<keyword evidence="4 6" id="KW-1133">Transmembrane helix</keyword>
<dbReference type="RefSeq" id="WP_006907728.1">
    <property type="nucleotide sequence ID" value="NZ_CAUPDI010000001.1"/>
</dbReference>
<dbReference type="CDD" id="cd06580">
    <property type="entry name" value="TM_PBP1_transp_TpRbsC_like"/>
    <property type="match status" value="1"/>
</dbReference>
<accession>A0AAJ1Q5Y6</accession>
<dbReference type="GO" id="GO:0005886">
    <property type="term" value="C:plasma membrane"/>
    <property type="evidence" value="ECO:0007669"/>
    <property type="project" value="UniProtKB-SubCell"/>
</dbReference>
<feature type="transmembrane region" description="Helical" evidence="6">
    <location>
        <begin position="189"/>
        <end position="207"/>
    </location>
</feature>
<evidence type="ECO:0000256" key="6">
    <source>
        <dbReference type="SAM" id="Phobius"/>
    </source>
</evidence>
<dbReference type="InterPro" id="IPR001851">
    <property type="entry name" value="ABC_transp_permease"/>
</dbReference>
<evidence type="ECO:0000256" key="5">
    <source>
        <dbReference type="ARBA" id="ARBA00023136"/>
    </source>
</evidence>
<proteinExistence type="predicted"/>
<dbReference type="PANTHER" id="PTHR47089">
    <property type="entry name" value="ABC TRANSPORTER, PERMEASE PROTEIN"/>
    <property type="match status" value="1"/>
</dbReference>
<dbReference type="Pfam" id="PF02653">
    <property type="entry name" value="BPD_transp_2"/>
    <property type="match status" value="1"/>
</dbReference>
<evidence type="ECO:0000313" key="8">
    <source>
        <dbReference type="Proteomes" id="UP001229251"/>
    </source>
</evidence>
<feature type="transmembrane region" description="Helical" evidence="6">
    <location>
        <begin position="111"/>
        <end position="132"/>
    </location>
</feature>
<keyword evidence="5 6" id="KW-0472">Membrane</keyword>
<feature type="transmembrane region" description="Helical" evidence="6">
    <location>
        <begin position="85"/>
        <end position="105"/>
    </location>
</feature>
<reference evidence="7" key="1">
    <citation type="submission" date="2023-05" db="EMBL/GenBank/DDBJ databases">
        <title>Cataloging the Phylogenetic Diversity of Human Bladder Bacteria.</title>
        <authorList>
            <person name="Du J."/>
        </authorList>
    </citation>
    <scope>NUCLEOTIDE SEQUENCE</scope>
    <source>
        <strain evidence="7">UMB1231</strain>
    </source>
</reference>
<evidence type="ECO:0000256" key="2">
    <source>
        <dbReference type="ARBA" id="ARBA00022475"/>
    </source>
</evidence>
<feature type="transmembrane region" description="Helical" evidence="6">
    <location>
        <begin position="269"/>
        <end position="285"/>
    </location>
</feature>
<comment type="caution">
    <text evidence="7">The sequence shown here is derived from an EMBL/GenBank/DDBJ whole genome shotgun (WGS) entry which is preliminary data.</text>
</comment>